<protein>
    <submittedName>
        <fullName evidence="2">Uncharacterized protein</fullName>
    </submittedName>
</protein>
<keyword evidence="1" id="KW-1133">Transmembrane helix</keyword>
<keyword evidence="1" id="KW-0472">Membrane</keyword>
<comment type="caution">
    <text evidence="2">The sequence shown here is derived from an EMBL/GenBank/DDBJ whole genome shotgun (WGS) entry which is preliminary data.</text>
</comment>
<feature type="transmembrane region" description="Helical" evidence="1">
    <location>
        <begin position="35"/>
        <end position="58"/>
    </location>
</feature>
<sequence length="110" mass="13065">MFFRCLPIALTKERTNHEGAKYHDRGRPNTIIMRLHTIVFLCIFAVSFMGSNAAWQYFPTNRCENDTLNENKRPAKGRKTMMRRAPRNYLFIKNDRQHEQDCKTNDGPDW</sequence>
<dbReference type="EMBL" id="PNGJ01000001">
    <property type="protein sequence ID" value="PMC25547.1"/>
    <property type="molecule type" value="Genomic_DNA"/>
</dbReference>
<dbReference type="AlphaFoldDB" id="A0A2N6QU32"/>
<reference evidence="2 3" key="1">
    <citation type="submission" date="2017-09" db="EMBL/GenBank/DDBJ databases">
        <title>Bacterial strain isolated from the female urinary microbiota.</title>
        <authorList>
            <person name="Thomas-White K."/>
            <person name="Kumar N."/>
            <person name="Forster S."/>
            <person name="Putonti C."/>
            <person name="Lawley T."/>
            <person name="Wolfe A.J."/>
        </authorList>
    </citation>
    <scope>NUCLEOTIDE SEQUENCE [LARGE SCALE GENOMIC DNA]</scope>
    <source>
        <strain evidence="2 3">UMB0536</strain>
    </source>
</reference>
<keyword evidence="1" id="KW-0812">Transmembrane</keyword>
<gene>
    <name evidence="2" type="ORF">CJ231_01885</name>
</gene>
<organism evidence="2 3">
    <name type="scientific">Hoylesella buccalis</name>
    <dbReference type="NCBI Taxonomy" id="28127"/>
    <lineage>
        <taxon>Bacteria</taxon>
        <taxon>Pseudomonadati</taxon>
        <taxon>Bacteroidota</taxon>
        <taxon>Bacteroidia</taxon>
        <taxon>Bacteroidales</taxon>
        <taxon>Prevotellaceae</taxon>
        <taxon>Hoylesella</taxon>
    </lineage>
</organism>
<evidence type="ECO:0000313" key="3">
    <source>
        <dbReference type="Proteomes" id="UP000235564"/>
    </source>
</evidence>
<proteinExistence type="predicted"/>
<evidence type="ECO:0000256" key="1">
    <source>
        <dbReference type="SAM" id="Phobius"/>
    </source>
</evidence>
<evidence type="ECO:0000313" key="2">
    <source>
        <dbReference type="EMBL" id="PMC25547.1"/>
    </source>
</evidence>
<dbReference type="Proteomes" id="UP000235564">
    <property type="component" value="Unassembled WGS sequence"/>
</dbReference>
<accession>A0A2N6QU32</accession>
<name>A0A2N6QU32_9BACT</name>